<evidence type="ECO:0000313" key="2">
    <source>
        <dbReference type="EMBL" id="MBE9041953.1"/>
    </source>
</evidence>
<comment type="caution">
    <text evidence="2">The sequence shown here is derived from an EMBL/GenBank/DDBJ whole genome shotgun (WGS) entry which is preliminary data.</text>
</comment>
<protein>
    <submittedName>
        <fullName evidence="2">DUF2294 domain-containing protein</fullName>
    </submittedName>
</protein>
<dbReference type="InterPro" id="IPR018745">
    <property type="entry name" value="MpsC"/>
</dbReference>
<keyword evidence="3" id="KW-1185">Reference proteome</keyword>
<accession>A0A928W144</accession>
<dbReference type="RefSeq" id="WP_264322140.1">
    <property type="nucleotide sequence ID" value="NZ_JADEXN010000272.1"/>
</dbReference>
<organism evidence="2 3">
    <name type="scientific">Zarconia navalis LEGE 11467</name>
    <dbReference type="NCBI Taxonomy" id="1828826"/>
    <lineage>
        <taxon>Bacteria</taxon>
        <taxon>Bacillati</taxon>
        <taxon>Cyanobacteriota</taxon>
        <taxon>Cyanophyceae</taxon>
        <taxon>Oscillatoriophycideae</taxon>
        <taxon>Oscillatoriales</taxon>
        <taxon>Oscillatoriales incertae sedis</taxon>
        <taxon>Zarconia</taxon>
        <taxon>Zarconia navalis</taxon>
    </lineage>
</organism>
<reference evidence="2" key="1">
    <citation type="submission" date="2020-10" db="EMBL/GenBank/DDBJ databases">
        <authorList>
            <person name="Castelo-Branco R."/>
            <person name="Eusebio N."/>
            <person name="Adriana R."/>
            <person name="Vieira A."/>
            <person name="Brugerolle De Fraissinette N."/>
            <person name="Rezende De Castro R."/>
            <person name="Schneider M.P."/>
            <person name="Vasconcelos V."/>
            <person name="Leao P.N."/>
        </authorList>
    </citation>
    <scope>NUCLEOTIDE SEQUENCE</scope>
    <source>
        <strain evidence="2">LEGE 11467</strain>
    </source>
</reference>
<dbReference type="Proteomes" id="UP000621799">
    <property type="component" value="Unassembled WGS sequence"/>
</dbReference>
<feature type="domain" description="Na+-translocating membrane potential-generating system MpsC" evidence="1">
    <location>
        <begin position="9"/>
        <end position="116"/>
    </location>
</feature>
<evidence type="ECO:0000313" key="3">
    <source>
        <dbReference type="Proteomes" id="UP000621799"/>
    </source>
</evidence>
<name>A0A928W144_9CYAN</name>
<evidence type="ECO:0000259" key="1">
    <source>
        <dbReference type="Pfam" id="PF10057"/>
    </source>
</evidence>
<sequence>MNTSELTCGQIEQILSDRIEECYRQTFGDGLKSVSCHLFKATLAIALERSMTPAEELLAASGKDYSAELFRETLHKILQPCIQELVEEVFQTTAIDLLIATNPKTGRTGSIVILEKAPKFQVRSSNCMEATDNKTLS</sequence>
<gene>
    <name evidence="2" type="ORF">IQ235_14310</name>
</gene>
<proteinExistence type="predicted"/>
<dbReference type="Pfam" id="PF10057">
    <property type="entry name" value="MpsC"/>
    <property type="match status" value="1"/>
</dbReference>
<dbReference type="EMBL" id="JADEXN010000272">
    <property type="protein sequence ID" value="MBE9041953.1"/>
    <property type="molecule type" value="Genomic_DNA"/>
</dbReference>
<dbReference type="AlphaFoldDB" id="A0A928W144"/>